<keyword evidence="4" id="KW-1185">Reference proteome</keyword>
<reference evidence="5" key="1">
    <citation type="submission" date="2017-02" db="UniProtKB">
        <authorList>
            <consortium name="WormBaseParasite"/>
        </authorList>
    </citation>
    <scope>IDENTIFICATION</scope>
</reference>
<evidence type="ECO:0000256" key="1">
    <source>
        <dbReference type="SAM" id="MobiDB-lite"/>
    </source>
</evidence>
<gene>
    <name evidence="2" type="ORF">DME_LOCUS7532</name>
</gene>
<evidence type="ECO:0000313" key="2">
    <source>
        <dbReference type="EMBL" id="VDN57559.1"/>
    </source>
</evidence>
<protein>
    <submittedName>
        <fullName evidence="2 5">Uncharacterized protein</fullName>
    </submittedName>
</protein>
<sequence>MEEQVLKAAKPNKIAEHNESEISPPLLPEILEPFPEQPQRAQIAYYRSFIPDSTEEIIIAKPKRQSISLHDISEIAGLPKQPSYNELEVPQKKAEFMYCRPGFDNVPSY</sequence>
<proteinExistence type="predicted"/>
<evidence type="ECO:0000313" key="3">
    <source>
        <dbReference type="Proteomes" id="UP000038040"/>
    </source>
</evidence>
<evidence type="ECO:0000313" key="5">
    <source>
        <dbReference type="WBParaSite" id="DME_0000352701-mRNA-1"/>
    </source>
</evidence>
<dbReference type="STRING" id="318479.A0A0N4U8Y7"/>
<dbReference type="OrthoDB" id="5872847at2759"/>
<dbReference type="WBParaSite" id="DME_0000352701-mRNA-1">
    <property type="protein sequence ID" value="DME_0000352701-mRNA-1"/>
    <property type="gene ID" value="DME_0000352701"/>
</dbReference>
<dbReference type="Proteomes" id="UP000274756">
    <property type="component" value="Unassembled WGS sequence"/>
</dbReference>
<dbReference type="EMBL" id="UYYG01001161">
    <property type="protein sequence ID" value="VDN57559.1"/>
    <property type="molecule type" value="Genomic_DNA"/>
</dbReference>
<organism evidence="3 5">
    <name type="scientific">Dracunculus medinensis</name>
    <name type="common">Guinea worm</name>
    <dbReference type="NCBI Taxonomy" id="318479"/>
    <lineage>
        <taxon>Eukaryota</taxon>
        <taxon>Metazoa</taxon>
        <taxon>Ecdysozoa</taxon>
        <taxon>Nematoda</taxon>
        <taxon>Chromadorea</taxon>
        <taxon>Rhabditida</taxon>
        <taxon>Spirurina</taxon>
        <taxon>Dracunculoidea</taxon>
        <taxon>Dracunculidae</taxon>
        <taxon>Dracunculus</taxon>
    </lineage>
</organism>
<dbReference type="Proteomes" id="UP000038040">
    <property type="component" value="Unplaced"/>
</dbReference>
<reference evidence="2 4" key="2">
    <citation type="submission" date="2018-11" db="EMBL/GenBank/DDBJ databases">
        <authorList>
            <consortium name="Pathogen Informatics"/>
        </authorList>
    </citation>
    <scope>NUCLEOTIDE SEQUENCE [LARGE SCALE GENOMIC DNA]</scope>
</reference>
<accession>A0A0N4U8Y7</accession>
<dbReference type="AlphaFoldDB" id="A0A0N4U8Y7"/>
<feature type="region of interest" description="Disordered" evidence="1">
    <location>
        <begin position="1"/>
        <end position="21"/>
    </location>
</feature>
<name>A0A0N4U8Y7_DRAME</name>
<evidence type="ECO:0000313" key="4">
    <source>
        <dbReference type="Proteomes" id="UP000274756"/>
    </source>
</evidence>